<sequence>MALTRSLAGITLAAGIFALAPLATATAAEAATTQATAAQAAFKPWGPYFAVGSKAKVSGSLTAAAKDDPSVPAPWVKVSGSVVDRTSSSSSCGWALFRVSWFDSSNTPHLAYRNYRTCSYNVKKKFAFTMKNVGEVELKVCSEGKAAKPSLNCQYAGTWKTLYAYYK</sequence>
<reference evidence="2" key="1">
    <citation type="submission" date="2019-05" db="EMBL/GenBank/DDBJ databases">
        <title>Isolation, diversity and antifungal activity of Actinobacteria from wheat.</title>
        <authorList>
            <person name="Yu B."/>
        </authorList>
    </citation>
    <scope>NUCLEOTIDE SEQUENCE [LARGE SCALE GENOMIC DNA]</scope>
    <source>
        <strain evidence="2">NEAU-HEGS1-5</strain>
    </source>
</reference>
<dbReference type="Proteomes" id="UP000309033">
    <property type="component" value="Unassembled WGS sequence"/>
</dbReference>
<evidence type="ECO:0000256" key="1">
    <source>
        <dbReference type="SAM" id="SignalP"/>
    </source>
</evidence>
<evidence type="ECO:0000313" key="3">
    <source>
        <dbReference type="Proteomes" id="UP000309033"/>
    </source>
</evidence>
<dbReference type="OrthoDB" id="3535437at2"/>
<name>A0A5R8ZKL3_9ACTN</name>
<protein>
    <submittedName>
        <fullName evidence="2">Uncharacterized protein</fullName>
    </submittedName>
</protein>
<feature type="signal peptide" evidence="1">
    <location>
        <begin position="1"/>
        <end position="30"/>
    </location>
</feature>
<organism evidence="2 3">
    <name type="scientific">Microbispora triticiradicis</name>
    <dbReference type="NCBI Taxonomy" id="2200763"/>
    <lineage>
        <taxon>Bacteria</taxon>
        <taxon>Bacillati</taxon>
        <taxon>Actinomycetota</taxon>
        <taxon>Actinomycetes</taxon>
        <taxon>Streptosporangiales</taxon>
        <taxon>Streptosporangiaceae</taxon>
        <taxon>Microbispora</taxon>
    </lineage>
</organism>
<evidence type="ECO:0000313" key="2">
    <source>
        <dbReference type="EMBL" id="TLP66330.1"/>
    </source>
</evidence>
<comment type="caution">
    <text evidence="2">The sequence shown here is derived from an EMBL/GenBank/DDBJ whole genome shotgun (WGS) entry which is preliminary data.</text>
</comment>
<keyword evidence="1" id="KW-0732">Signal</keyword>
<keyword evidence="3" id="KW-1185">Reference proteome</keyword>
<feature type="chain" id="PRO_5024413954" evidence="1">
    <location>
        <begin position="31"/>
        <end position="167"/>
    </location>
</feature>
<accession>A0A5R8ZKL3</accession>
<dbReference type="EMBL" id="VANP01000001">
    <property type="protein sequence ID" value="TLP66330.1"/>
    <property type="molecule type" value="Genomic_DNA"/>
</dbReference>
<gene>
    <name evidence="2" type="ORF">FED44_02235</name>
</gene>
<dbReference type="AlphaFoldDB" id="A0A5R8ZKL3"/>
<proteinExistence type="predicted"/>